<dbReference type="Gene3D" id="1.10.3470.10">
    <property type="entry name" value="ABC transporter involved in vitamin B12 uptake, BtuC"/>
    <property type="match status" value="1"/>
</dbReference>
<dbReference type="SUPFAM" id="SSF81345">
    <property type="entry name" value="ABC transporter involved in vitamin B12 uptake, BtuC"/>
    <property type="match status" value="1"/>
</dbReference>
<dbReference type="GO" id="GO:0033214">
    <property type="term" value="P:siderophore-iron import into cell"/>
    <property type="evidence" value="ECO:0007669"/>
    <property type="project" value="TreeGrafter"/>
</dbReference>
<evidence type="ECO:0000313" key="9">
    <source>
        <dbReference type="EMBL" id="AGU14766.1"/>
    </source>
</evidence>
<feature type="transmembrane region" description="Helical" evidence="8">
    <location>
        <begin position="132"/>
        <end position="152"/>
    </location>
</feature>
<evidence type="ECO:0000256" key="1">
    <source>
        <dbReference type="ARBA" id="ARBA00004651"/>
    </source>
</evidence>
<dbReference type="Proteomes" id="UP000016943">
    <property type="component" value="Chromosome"/>
</dbReference>
<dbReference type="InterPro" id="IPR000522">
    <property type="entry name" value="ABC_transptr_permease_BtuC"/>
</dbReference>
<dbReference type="CDD" id="cd06550">
    <property type="entry name" value="TM_ABC_iron-siderophores_like"/>
    <property type="match status" value="1"/>
</dbReference>
<dbReference type="FunFam" id="1.10.3470.10:FF:000001">
    <property type="entry name" value="Vitamin B12 ABC transporter permease BtuC"/>
    <property type="match status" value="1"/>
</dbReference>
<accession>U3GXK7</accession>
<dbReference type="GO" id="GO:0005886">
    <property type="term" value="C:plasma membrane"/>
    <property type="evidence" value="ECO:0007669"/>
    <property type="project" value="UniProtKB-SubCell"/>
</dbReference>
<proteinExistence type="inferred from homology"/>
<dbReference type="PATRIC" id="fig|1348662.3.peg.604"/>
<dbReference type="GeneID" id="78249438"/>
<evidence type="ECO:0000256" key="5">
    <source>
        <dbReference type="ARBA" id="ARBA00022692"/>
    </source>
</evidence>
<dbReference type="STRING" id="1348662.CARG_03070"/>
<evidence type="ECO:0000256" key="7">
    <source>
        <dbReference type="ARBA" id="ARBA00023136"/>
    </source>
</evidence>
<evidence type="ECO:0000256" key="6">
    <source>
        <dbReference type="ARBA" id="ARBA00022989"/>
    </source>
</evidence>
<keyword evidence="10" id="KW-1185">Reference proteome</keyword>
<dbReference type="OrthoDB" id="9782305at2"/>
<keyword evidence="5 8" id="KW-0812">Transmembrane</keyword>
<evidence type="ECO:0000256" key="8">
    <source>
        <dbReference type="SAM" id="Phobius"/>
    </source>
</evidence>
<feature type="transmembrane region" description="Helical" evidence="8">
    <location>
        <begin position="104"/>
        <end position="126"/>
    </location>
</feature>
<evidence type="ECO:0000313" key="10">
    <source>
        <dbReference type="Proteomes" id="UP000016943"/>
    </source>
</evidence>
<gene>
    <name evidence="9" type="ORF">CARG_03070</name>
</gene>
<feature type="transmembrane region" description="Helical" evidence="8">
    <location>
        <begin position="320"/>
        <end position="341"/>
    </location>
</feature>
<feature type="transmembrane region" description="Helical" evidence="8">
    <location>
        <begin position="19"/>
        <end position="39"/>
    </location>
</feature>
<keyword evidence="7 8" id="KW-0472">Membrane</keyword>
<evidence type="ECO:0000256" key="4">
    <source>
        <dbReference type="ARBA" id="ARBA00022475"/>
    </source>
</evidence>
<dbReference type="Pfam" id="PF01032">
    <property type="entry name" value="FecCD"/>
    <property type="match status" value="1"/>
</dbReference>
<sequence length="348" mass="36937">MTTVDTLVSAHRRRVARRWAIIGLLIAGALAAFVTSTVVGPIDLGAKEVVQGIFSPSSLTDQNRVVLWKLRLPMSVMALLVGMTLSLAGAQMQTILGNPLAEPFTLGISAAAAFGGAATIVLGITIIPVAQFNLAATAWISAMVATTLIVVASIRRGASAETMILLGIGLVFFFQAMLSLMQYSASVEALQQIVFWTMGSMTRATWLGNGIIAVVLVVSLPIFMWLSWRLTALRLGDARAMAMGINVQRLRVVVLIMVSVLAATTVAFSGIIGFIGLVGPHIARILVGEDQRYFIPASMASGALVLVCSHAVSLMIRPGLAIPIGIITAVIGVPFFILIIMTRKRANW</sequence>
<feature type="transmembrane region" description="Helical" evidence="8">
    <location>
        <begin position="252"/>
        <end position="278"/>
    </location>
</feature>
<dbReference type="HOGENOM" id="CLU_013016_0_0_11"/>
<dbReference type="eggNOG" id="COG0609">
    <property type="taxonomic scope" value="Bacteria"/>
</dbReference>
<organism evidence="9 10">
    <name type="scientific">Corynebacterium argentoratense DSM 44202</name>
    <dbReference type="NCBI Taxonomy" id="1348662"/>
    <lineage>
        <taxon>Bacteria</taxon>
        <taxon>Bacillati</taxon>
        <taxon>Actinomycetota</taxon>
        <taxon>Actinomycetes</taxon>
        <taxon>Mycobacteriales</taxon>
        <taxon>Corynebacteriaceae</taxon>
        <taxon>Corynebacterium</taxon>
    </lineage>
</organism>
<dbReference type="AlphaFoldDB" id="U3GXK7"/>
<dbReference type="EMBL" id="CP006365">
    <property type="protein sequence ID" value="AGU14766.1"/>
    <property type="molecule type" value="Genomic_DNA"/>
</dbReference>
<feature type="transmembrane region" description="Helical" evidence="8">
    <location>
        <begin position="72"/>
        <end position="92"/>
    </location>
</feature>
<keyword evidence="6 8" id="KW-1133">Transmembrane helix</keyword>
<dbReference type="GO" id="GO:0022857">
    <property type="term" value="F:transmembrane transporter activity"/>
    <property type="evidence" value="ECO:0007669"/>
    <property type="project" value="InterPro"/>
</dbReference>
<evidence type="ECO:0008006" key="11">
    <source>
        <dbReference type="Google" id="ProtNLM"/>
    </source>
</evidence>
<keyword evidence="4" id="KW-1003">Cell membrane</keyword>
<protein>
    <recommendedName>
        <fullName evidence="11">Iron-siderophore ABC transporter permease</fullName>
    </recommendedName>
</protein>
<feature type="transmembrane region" description="Helical" evidence="8">
    <location>
        <begin position="293"/>
        <end position="313"/>
    </location>
</feature>
<name>U3GXK7_9CORY</name>
<dbReference type="KEGG" id="caz:CARG_03070"/>
<dbReference type="RefSeq" id="WP_020975917.1">
    <property type="nucleotide sequence ID" value="NC_022198.1"/>
</dbReference>
<comment type="similarity">
    <text evidence="2">Belongs to the binding-protein-dependent transport system permease family. FecCD subfamily.</text>
</comment>
<dbReference type="InterPro" id="IPR037294">
    <property type="entry name" value="ABC_BtuC-like"/>
</dbReference>
<feature type="transmembrane region" description="Helical" evidence="8">
    <location>
        <begin position="164"/>
        <end position="185"/>
    </location>
</feature>
<evidence type="ECO:0000256" key="3">
    <source>
        <dbReference type="ARBA" id="ARBA00022448"/>
    </source>
</evidence>
<evidence type="ECO:0000256" key="2">
    <source>
        <dbReference type="ARBA" id="ARBA00007935"/>
    </source>
</evidence>
<keyword evidence="3" id="KW-0813">Transport</keyword>
<comment type="subcellular location">
    <subcellularLocation>
        <location evidence="1">Cell membrane</location>
        <topology evidence="1">Multi-pass membrane protein</topology>
    </subcellularLocation>
</comment>
<reference evidence="9 10" key="1">
    <citation type="journal article" date="2013" name="Genome Announc.">
        <title>Whole-Genome Sequence of the Clinical Strain Corynebacterium argentoratense DSM 44202, Isolated from a Human Throat Specimen.</title>
        <authorList>
            <person name="Bomholt C."/>
            <person name="Glaub A."/>
            <person name="Gravermann K."/>
            <person name="Albersmeier A."/>
            <person name="Brinkrolf K."/>
            <person name="Ruckert C."/>
            <person name="Tauch A."/>
        </authorList>
    </citation>
    <scope>NUCLEOTIDE SEQUENCE [LARGE SCALE GENOMIC DNA]</scope>
    <source>
        <strain evidence="9">DSM 44202</strain>
    </source>
</reference>
<feature type="transmembrane region" description="Helical" evidence="8">
    <location>
        <begin position="205"/>
        <end position="231"/>
    </location>
</feature>
<dbReference type="PANTHER" id="PTHR30472">
    <property type="entry name" value="FERRIC ENTEROBACTIN TRANSPORT SYSTEM PERMEASE PROTEIN"/>
    <property type="match status" value="1"/>
</dbReference>
<dbReference type="PANTHER" id="PTHR30472:SF25">
    <property type="entry name" value="ABC TRANSPORTER PERMEASE PROTEIN MJ0876-RELATED"/>
    <property type="match status" value="1"/>
</dbReference>